<reference evidence="2" key="1">
    <citation type="submission" date="2022-05" db="EMBL/GenBank/DDBJ databases">
        <authorList>
            <person name="Oliphant S.A."/>
            <person name="Watson-Haigh N.S."/>
            <person name="Sumby K.M."/>
            <person name="Gardner J.M."/>
            <person name="Jiranek V."/>
        </authorList>
    </citation>
    <scope>NUCLEOTIDE SEQUENCE</scope>
    <source>
        <strain evidence="2">KI3_B9</strain>
    </source>
</reference>
<dbReference type="Proteomes" id="UP001056093">
    <property type="component" value="Chromosome"/>
</dbReference>
<feature type="transmembrane region" description="Helical" evidence="1">
    <location>
        <begin position="345"/>
        <end position="367"/>
    </location>
</feature>
<proteinExistence type="predicted"/>
<evidence type="ECO:0000256" key="1">
    <source>
        <dbReference type="SAM" id="Phobius"/>
    </source>
</evidence>
<accession>A0ABY5C230</accession>
<keyword evidence="1" id="KW-0472">Membrane</keyword>
<feature type="transmembrane region" description="Helical" evidence="1">
    <location>
        <begin position="199"/>
        <end position="219"/>
    </location>
</feature>
<evidence type="ECO:0008006" key="4">
    <source>
        <dbReference type="Google" id="ProtNLM"/>
    </source>
</evidence>
<feature type="transmembrane region" description="Helical" evidence="1">
    <location>
        <begin position="315"/>
        <end position="333"/>
    </location>
</feature>
<sequence length="544" mass="61804">MTIKTFIKEHWRLIEVLLIIVFSILAIVPAFVGNYYNNSSDGFYHLNRFENIAMAVKSGHLPALFNFANAPINSYPGVAINGIYPWIMGLIFIVPRVIFNNPLFALKVGFFLLNVLTIVNVRFLMKEVTDRKIFIWLGIIIYEFNNFHLIDLYSRTATGEAFGYAIMPLVVLGLMQISNKKAKGTLVLGLAMGLLANSHLLSLALAVGFIVVFEVIALVQKKVDLTVIKSLFLAACMALIVGSYSLVNLITIYHHAEILSPDQYIVPLDFNNFVSQTFQNNMGEQSSWSYGLPLVIVQVVLTVLLFKSEPKRKHWAGWLIASDIILLIIQNWWPWDKLIHTPIAFIQLLARMNLFIVLFLAVALTLYCNQQLKIQNWVIVTIEVLIILFSITGAYQVHRNYLGPNTYHDVIKKENYQKILTTRYSFSDYLPISKKTHQVVDIPKNKQDVHVQEVQRKYDSITYQVHVNSAGMQVILPVVLYDDFNYAINVDGNNVNSQTINYVSVNMTNGNHQVTIQAKASKNVGWFVLSIVMIIAILILLLIY</sequence>
<dbReference type="EMBL" id="CP097122">
    <property type="protein sequence ID" value="USS91903.1"/>
    <property type="molecule type" value="Genomic_DNA"/>
</dbReference>
<feature type="transmembrane region" description="Helical" evidence="1">
    <location>
        <begin position="524"/>
        <end position="543"/>
    </location>
</feature>
<feature type="transmembrane region" description="Helical" evidence="1">
    <location>
        <begin position="133"/>
        <end position="154"/>
    </location>
</feature>
<feature type="transmembrane region" description="Helical" evidence="1">
    <location>
        <begin position="231"/>
        <end position="253"/>
    </location>
</feature>
<feature type="transmembrane region" description="Helical" evidence="1">
    <location>
        <begin position="288"/>
        <end position="306"/>
    </location>
</feature>
<evidence type="ECO:0000313" key="2">
    <source>
        <dbReference type="EMBL" id="USS91903.1"/>
    </source>
</evidence>
<name>A0ABY5C230_9LACO</name>
<feature type="transmembrane region" description="Helical" evidence="1">
    <location>
        <begin position="12"/>
        <end position="32"/>
    </location>
</feature>
<organism evidence="2 3">
    <name type="scientific">Fructobacillus americanaquae</name>
    <dbReference type="NCBI Taxonomy" id="2940302"/>
    <lineage>
        <taxon>Bacteria</taxon>
        <taxon>Bacillati</taxon>
        <taxon>Bacillota</taxon>
        <taxon>Bacilli</taxon>
        <taxon>Lactobacillales</taxon>
        <taxon>Lactobacillaceae</taxon>
        <taxon>Fructobacillus</taxon>
    </lineage>
</organism>
<keyword evidence="1" id="KW-1133">Transmembrane helix</keyword>
<gene>
    <name evidence="2" type="ORF">M3M36_06220</name>
</gene>
<evidence type="ECO:0000313" key="3">
    <source>
        <dbReference type="Proteomes" id="UP001056093"/>
    </source>
</evidence>
<feature type="transmembrane region" description="Helical" evidence="1">
    <location>
        <begin position="161"/>
        <end position="179"/>
    </location>
</feature>
<protein>
    <recommendedName>
        <fullName evidence="4">Membrane protein 6-pyruvoyl-tetrahydropterin synthase-related domain-containing protein</fullName>
    </recommendedName>
</protein>
<feature type="transmembrane region" description="Helical" evidence="1">
    <location>
        <begin position="104"/>
        <end position="121"/>
    </location>
</feature>
<keyword evidence="1" id="KW-0812">Transmembrane</keyword>
<feature type="transmembrane region" description="Helical" evidence="1">
    <location>
        <begin position="83"/>
        <end position="99"/>
    </location>
</feature>
<keyword evidence="3" id="KW-1185">Reference proteome</keyword>
<feature type="transmembrane region" description="Helical" evidence="1">
    <location>
        <begin position="374"/>
        <end position="395"/>
    </location>
</feature>
<dbReference type="RefSeq" id="WP_252773715.1">
    <property type="nucleotide sequence ID" value="NZ_CP097122.1"/>
</dbReference>